<keyword evidence="7" id="KW-0325">Glycoprotein</keyword>
<dbReference type="InterPro" id="IPR048501">
    <property type="entry name" value="Legum_prodom"/>
</dbReference>
<dbReference type="InterPro" id="IPR046427">
    <property type="entry name" value="Legumain_prodom_sf"/>
</dbReference>
<evidence type="ECO:0000256" key="9">
    <source>
        <dbReference type="SAM" id="SignalP"/>
    </source>
</evidence>
<dbReference type="Gene3D" id="1.10.132.130">
    <property type="match status" value="1"/>
</dbReference>
<dbReference type="InterPro" id="IPR001096">
    <property type="entry name" value="Peptidase_C13"/>
</dbReference>
<dbReference type="GO" id="GO:0004197">
    <property type="term" value="F:cysteine-type endopeptidase activity"/>
    <property type="evidence" value="ECO:0007669"/>
    <property type="project" value="InterPro"/>
</dbReference>
<evidence type="ECO:0000256" key="7">
    <source>
        <dbReference type="ARBA" id="ARBA00023180"/>
    </source>
</evidence>
<evidence type="ECO:0000256" key="1">
    <source>
        <dbReference type="ARBA" id="ARBA00009941"/>
    </source>
</evidence>
<dbReference type="Proteomes" id="UP000663760">
    <property type="component" value="Chromosome 2"/>
</dbReference>
<evidence type="ECO:0000256" key="3">
    <source>
        <dbReference type="ARBA" id="ARBA00022729"/>
    </source>
</evidence>
<evidence type="ECO:0000256" key="8">
    <source>
        <dbReference type="PIRSR" id="PIRSR019663-1"/>
    </source>
</evidence>
<dbReference type="FunFam" id="1.10.132.130:FF:000001">
    <property type="entry name" value="Vacuolar-processing enzyme beta-isozyme"/>
    <property type="match status" value="1"/>
</dbReference>
<dbReference type="Gene3D" id="3.40.50.1460">
    <property type="match status" value="1"/>
</dbReference>
<reference evidence="11" key="1">
    <citation type="submission" date="2020-02" db="EMBL/GenBank/DDBJ databases">
        <authorList>
            <person name="Scholz U."/>
            <person name="Mascher M."/>
            <person name="Fiebig A."/>
        </authorList>
    </citation>
    <scope>NUCLEOTIDE SEQUENCE</scope>
</reference>
<evidence type="ECO:0000259" key="10">
    <source>
        <dbReference type="Pfam" id="PF20985"/>
    </source>
</evidence>
<dbReference type="CDD" id="cd21115">
    <property type="entry name" value="legumain_C"/>
    <property type="match status" value="1"/>
</dbReference>
<feature type="signal peptide" evidence="9">
    <location>
        <begin position="1"/>
        <end position="21"/>
    </location>
</feature>
<evidence type="ECO:0000256" key="2">
    <source>
        <dbReference type="ARBA" id="ARBA00022670"/>
    </source>
</evidence>
<evidence type="ECO:0000313" key="11">
    <source>
        <dbReference type="EMBL" id="CAA7391676.1"/>
    </source>
</evidence>
<evidence type="ECO:0000256" key="5">
    <source>
        <dbReference type="ARBA" id="ARBA00022807"/>
    </source>
</evidence>
<dbReference type="OrthoDB" id="192611at2759"/>
<proteinExistence type="inferred from homology"/>
<dbReference type="GO" id="GO:0006624">
    <property type="term" value="P:vacuolar protein processing"/>
    <property type="evidence" value="ECO:0007669"/>
    <property type="project" value="TreeGrafter"/>
</dbReference>
<dbReference type="PRINTS" id="PR00776">
    <property type="entry name" value="HEMOGLOBNASE"/>
</dbReference>
<evidence type="ECO:0000256" key="6">
    <source>
        <dbReference type="ARBA" id="ARBA00023157"/>
    </source>
</evidence>
<dbReference type="Pfam" id="PF01650">
    <property type="entry name" value="Peptidase_C13"/>
    <property type="match status" value="1"/>
</dbReference>
<keyword evidence="2" id="KW-0645">Protease</keyword>
<feature type="active site" evidence="8">
    <location>
        <position position="169"/>
    </location>
</feature>
<dbReference type="EMBL" id="LR746265">
    <property type="protein sequence ID" value="CAA7391676.1"/>
    <property type="molecule type" value="Genomic_DNA"/>
</dbReference>
<dbReference type="FunFam" id="3.40.50.1460:FF:000005">
    <property type="entry name" value="Vacuolar-processing enzyme beta-isozyme"/>
    <property type="match status" value="1"/>
</dbReference>
<dbReference type="GO" id="GO:0051603">
    <property type="term" value="P:proteolysis involved in protein catabolic process"/>
    <property type="evidence" value="ECO:0007669"/>
    <property type="project" value="InterPro"/>
</dbReference>
<dbReference type="PIRSF" id="PIRSF019663">
    <property type="entry name" value="Legumain"/>
    <property type="match status" value="1"/>
</dbReference>
<keyword evidence="6" id="KW-1015">Disulfide bond</keyword>
<accession>A0A7I8K590</accession>
<gene>
    <name evidence="11" type="ORF">SI8410_02002938</name>
</gene>
<dbReference type="AlphaFoldDB" id="A0A7I8K590"/>
<sequence>MHRSPFLLFLLPVLILPAASARGLHGWDPEIRMPAEETAMGQSEEDVTGTRWAVLVAGSSGYGNYRHQADVCHAYQILRRGGLKEENIVVFMYDDIAHNPLNPRPGIIINHPQGEDVYAGVPKDYTGEHVNTRNLYAVLLGNMSAVEGGSGKVIDSKPNDRIFLYYSDHGGPGVLGMPNMPFLYAAELIEVLKRKHAMGGYGEMVVYVEACESGSIFEGLMPEDLNIYVTTASNAEESSWGTYCPGMDPPPPPEFITCLGDLYSVSWMEDSEAHNLKLETIQKQYERVKTRTSNYNTYSPGSHVMEYGSKVMKAEKLYRFQGFDPATANLTNNMLRGYRRLEAVNQRDADLLFLWHRYKQLGEGSEQKAEVLREITAKMTHRVHLDGTVELVGKLLFGSDRGPSILTAVRASGQALVDDWACLKNKVLVFESHCGPLTQYGMKYMRAFANICNEGVSTAAMEEACRGACGDYFKGSLVLPGGRYSSW</sequence>
<feature type="domain" description="Legumain prodomain" evidence="10">
    <location>
        <begin position="374"/>
        <end position="469"/>
    </location>
</feature>
<protein>
    <recommendedName>
        <fullName evidence="10">Legumain prodomain domain-containing protein</fullName>
    </recommendedName>
</protein>
<evidence type="ECO:0000256" key="4">
    <source>
        <dbReference type="ARBA" id="ARBA00022801"/>
    </source>
</evidence>
<dbReference type="GO" id="GO:0005773">
    <property type="term" value="C:vacuole"/>
    <property type="evidence" value="ECO:0007669"/>
    <property type="project" value="GOC"/>
</dbReference>
<keyword evidence="5" id="KW-0788">Thiol protease</keyword>
<dbReference type="PANTHER" id="PTHR12000">
    <property type="entry name" value="HEMOGLOBINASE FAMILY MEMBER"/>
    <property type="match status" value="1"/>
</dbReference>
<keyword evidence="4" id="KW-0378">Hydrolase</keyword>
<dbReference type="InterPro" id="IPR043577">
    <property type="entry name" value="AE"/>
</dbReference>
<dbReference type="PIRSF" id="PIRSF500139">
    <property type="entry name" value="AE"/>
    <property type="match status" value="1"/>
</dbReference>
<organism evidence="11 12">
    <name type="scientific">Spirodela intermedia</name>
    <name type="common">Intermediate duckweed</name>
    <dbReference type="NCBI Taxonomy" id="51605"/>
    <lineage>
        <taxon>Eukaryota</taxon>
        <taxon>Viridiplantae</taxon>
        <taxon>Streptophyta</taxon>
        <taxon>Embryophyta</taxon>
        <taxon>Tracheophyta</taxon>
        <taxon>Spermatophyta</taxon>
        <taxon>Magnoliopsida</taxon>
        <taxon>Liliopsida</taxon>
        <taxon>Araceae</taxon>
        <taxon>Lemnoideae</taxon>
        <taxon>Spirodela</taxon>
    </lineage>
</organism>
<evidence type="ECO:0000313" key="12">
    <source>
        <dbReference type="Proteomes" id="UP000663760"/>
    </source>
</evidence>
<name>A0A7I8K590_SPIIN</name>
<feature type="active site" description="Nucleophile" evidence="8">
    <location>
        <position position="211"/>
    </location>
</feature>
<dbReference type="PANTHER" id="PTHR12000:SF42">
    <property type="entry name" value="LEGUMAIN"/>
    <property type="match status" value="1"/>
</dbReference>
<keyword evidence="12" id="KW-1185">Reference proteome</keyword>
<dbReference type="Pfam" id="PF20985">
    <property type="entry name" value="Legum_prodom"/>
    <property type="match status" value="1"/>
</dbReference>
<keyword evidence="3 9" id="KW-0732">Signal</keyword>
<feature type="chain" id="PRO_5029841295" description="Legumain prodomain domain-containing protein" evidence="9">
    <location>
        <begin position="22"/>
        <end position="487"/>
    </location>
</feature>
<comment type="similarity">
    <text evidence="1">Belongs to the peptidase C13 family.</text>
</comment>